<dbReference type="GO" id="GO:0003676">
    <property type="term" value="F:nucleic acid binding"/>
    <property type="evidence" value="ECO:0007669"/>
    <property type="project" value="InterPro"/>
</dbReference>
<evidence type="ECO:0000313" key="2">
    <source>
        <dbReference type="Proteomes" id="UP000008063"/>
    </source>
</evidence>
<dbReference type="HOGENOM" id="CLU_005726_0_0_1"/>
<organism evidence="2">
    <name type="scientific">Serpula lacrymans var. lacrymans (strain S7.3)</name>
    <name type="common">Dry rot fungus</name>
    <dbReference type="NCBI Taxonomy" id="936435"/>
    <lineage>
        <taxon>Eukaryota</taxon>
        <taxon>Fungi</taxon>
        <taxon>Dikarya</taxon>
        <taxon>Basidiomycota</taxon>
        <taxon>Agaricomycotina</taxon>
        <taxon>Agaricomycetes</taxon>
        <taxon>Agaricomycetidae</taxon>
        <taxon>Boletales</taxon>
        <taxon>Coniophorineae</taxon>
        <taxon>Serpulaceae</taxon>
        <taxon>Serpula</taxon>
    </lineage>
</organism>
<proteinExistence type="predicted"/>
<dbReference type="AlphaFoldDB" id="F8PFR5"/>
<dbReference type="OrthoDB" id="10039611at2759"/>
<dbReference type="eggNOG" id="ENOG502SIZV">
    <property type="taxonomic scope" value="Eukaryota"/>
</dbReference>
<dbReference type="Proteomes" id="UP000008063">
    <property type="component" value="Unassembled WGS sequence"/>
</dbReference>
<dbReference type="InParanoid" id="F8PFR5"/>
<reference evidence="2" key="1">
    <citation type="journal article" date="2011" name="Science">
        <title>The plant cell wall-decomposing machinery underlies the functional diversity of forest fungi.</title>
        <authorList>
            <person name="Eastwood D.C."/>
            <person name="Floudas D."/>
            <person name="Binder M."/>
            <person name="Majcherczyk A."/>
            <person name="Schneider P."/>
            <person name="Aerts A."/>
            <person name="Asiegbu F.O."/>
            <person name="Baker S.E."/>
            <person name="Barry K."/>
            <person name="Bendiksby M."/>
            <person name="Blumentritt M."/>
            <person name="Coutinho P.M."/>
            <person name="Cullen D."/>
            <person name="de Vries R.P."/>
            <person name="Gathman A."/>
            <person name="Goodell B."/>
            <person name="Henrissat B."/>
            <person name="Ihrmark K."/>
            <person name="Kauserud H."/>
            <person name="Kohler A."/>
            <person name="LaButti K."/>
            <person name="Lapidus A."/>
            <person name="Lavin J.L."/>
            <person name="Lee Y.-H."/>
            <person name="Lindquist E."/>
            <person name="Lilly W."/>
            <person name="Lucas S."/>
            <person name="Morin E."/>
            <person name="Murat C."/>
            <person name="Oguiza J.A."/>
            <person name="Park J."/>
            <person name="Pisabarro A.G."/>
            <person name="Riley R."/>
            <person name="Rosling A."/>
            <person name="Salamov A."/>
            <person name="Schmidt O."/>
            <person name="Schmutz J."/>
            <person name="Skrede I."/>
            <person name="Stenlid J."/>
            <person name="Wiebenga A."/>
            <person name="Xie X."/>
            <person name="Kuees U."/>
            <person name="Hibbett D.S."/>
            <person name="Hoffmeister D."/>
            <person name="Hoegberg N."/>
            <person name="Martin F."/>
            <person name="Grigoriev I.V."/>
            <person name="Watkinson S.C."/>
        </authorList>
    </citation>
    <scope>NUCLEOTIDE SEQUENCE [LARGE SCALE GENOMIC DNA]</scope>
    <source>
        <strain evidence="2">strain S7.3</strain>
    </source>
</reference>
<gene>
    <name evidence="1" type="ORF">SERLA73DRAFT_118502</name>
</gene>
<dbReference type="OMA" id="CTHILFK"/>
<dbReference type="EMBL" id="GL945474">
    <property type="protein sequence ID" value="EGO04266.1"/>
    <property type="molecule type" value="Genomic_DNA"/>
</dbReference>
<accession>F8PFR5</accession>
<evidence type="ECO:0000313" key="1">
    <source>
        <dbReference type="EMBL" id="EGO04266.1"/>
    </source>
</evidence>
<dbReference type="InterPro" id="IPR036397">
    <property type="entry name" value="RNaseH_sf"/>
</dbReference>
<dbReference type="Gene3D" id="3.30.420.10">
    <property type="entry name" value="Ribonuclease H-like superfamily/Ribonuclease H"/>
    <property type="match status" value="1"/>
</dbReference>
<protein>
    <submittedName>
        <fullName evidence="1">Uncharacterized protein</fullName>
    </submittedName>
</protein>
<name>F8PFR5_SERL3</name>
<sequence length="228" mass="26172">MVADFISADYSWMTSPDSKQCTHILFKAGKNFQGYFSNEDVLRHACQAMDLLENWYPTETHVLVFNNAPTYLKQADNALSARKMSKYPTKPGRPFVGVQRNVVDKSGQPVYRTNGKVMKEKCPKDTLHCCLHRMLYNEPDFAEVESLLEVTCRAQGFQVVFLPKFHCELNFIKQCWGHAKCTYRQFPPSNSEADLERNVIAALDAVPLCTMRRKGLDGKQAMWANKRY</sequence>
<keyword evidence="2" id="KW-1185">Reference proteome</keyword>